<dbReference type="STRING" id="222136.BBW65_02060"/>
<dbReference type="GO" id="GO:0005737">
    <property type="term" value="C:cytoplasm"/>
    <property type="evidence" value="ECO:0007669"/>
    <property type="project" value="UniProtKB-SubCell"/>
</dbReference>
<comment type="pathway">
    <text evidence="4 16">Cofactor biosynthesis; coenzyme A biosynthesis; CoA from (R)-pantothenate: step 1/5.</text>
</comment>
<dbReference type="UniPathway" id="UPA00241">
    <property type="reaction ID" value="UER00352"/>
</dbReference>
<feature type="binding site" evidence="16">
    <location>
        <position position="71"/>
    </location>
    <ligand>
        <name>substrate</name>
    </ligand>
</feature>
<name>A0A1B1U4M8_9HELI</name>
<protein>
    <recommendedName>
        <fullName evidence="15 16">Type III pantothenate kinase</fullName>
        <ecNumber evidence="6 16">2.7.1.33</ecNumber>
    </recommendedName>
    <alternativeName>
        <fullName evidence="16">PanK-III</fullName>
    </alternativeName>
    <alternativeName>
        <fullName evidence="16">Pantothenic acid kinase</fullName>
    </alternativeName>
</protein>
<comment type="subcellular location">
    <subcellularLocation>
        <location evidence="3 16">Cytoplasm</location>
    </subcellularLocation>
</comment>
<evidence type="ECO:0000256" key="11">
    <source>
        <dbReference type="ARBA" id="ARBA00022840"/>
    </source>
</evidence>
<organism evidence="17 18">
    <name type="scientific">Helicobacter enhydrae</name>
    <dbReference type="NCBI Taxonomy" id="222136"/>
    <lineage>
        <taxon>Bacteria</taxon>
        <taxon>Pseudomonadati</taxon>
        <taxon>Campylobacterota</taxon>
        <taxon>Epsilonproteobacteria</taxon>
        <taxon>Campylobacterales</taxon>
        <taxon>Helicobacteraceae</taxon>
        <taxon>Helicobacter</taxon>
    </lineage>
</organism>
<keyword evidence="12 16" id="KW-0630">Potassium</keyword>
<dbReference type="GO" id="GO:0046872">
    <property type="term" value="F:metal ion binding"/>
    <property type="evidence" value="ECO:0007669"/>
    <property type="project" value="UniProtKB-KW"/>
</dbReference>
<keyword evidence="11 16" id="KW-0067">ATP-binding</keyword>
<evidence type="ECO:0000256" key="1">
    <source>
        <dbReference type="ARBA" id="ARBA00001206"/>
    </source>
</evidence>
<keyword evidence="7 16" id="KW-0963">Cytoplasm</keyword>
<evidence type="ECO:0000256" key="2">
    <source>
        <dbReference type="ARBA" id="ARBA00001958"/>
    </source>
</evidence>
<feature type="binding site" evidence="16">
    <location>
        <begin position="8"/>
        <end position="15"/>
    </location>
    <ligand>
        <name>ATP</name>
        <dbReference type="ChEBI" id="CHEBI:30616"/>
    </ligand>
</feature>
<dbReference type="EC" id="2.7.1.33" evidence="6 16"/>
<evidence type="ECO:0000256" key="10">
    <source>
        <dbReference type="ARBA" id="ARBA00022777"/>
    </source>
</evidence>
<dbReference type="KEGG" id="het:BBW65_02060"/>
<dbReference type="NCBIfam" id="TIGR00671">
    <property type="entry name" value="baf"/>
    <property type="match status" value="1"/>
</dbReference>
<comment type="subunit">
    <text evidence="5 16">Homodimer.</text>
</comment>
<feature type="binding site" evidence="16">
    <location>
        <position position="92"/>
    </location>
    <ligand>
        <name>K(+)</name>
        <dbReference type="ChEBI" id="CHEBI:29103"/>
    </ligand>
</feature>
<comment type="similarity">
    <text evidence="14 16">Belongs to the type III pantothenate kinase family.</text>
</comment>
<proteinExistence type="inferred from homology"/>
<keyword evidence="13 16" id="KW-0173">Coenzyme A biosynthesis</keyword>
<feature type="binding site" evidence="16">
    <location>
        <begin position="75"/>
        <end position="78"/>
    </location>
    <ligand>
        <name>substrate</name>
    </ligand>
</feature>
<evidence type="ECO:0000256" key="13">
    <source>
        <dbReference type="ARBA" id="ARBA00022993"/>
    </source>
</evidence>
<comment type="cofactor">
    <cofactor evidence="2">
        <name>K(+)</name>
        <dbReference type="ChEBI" id="CHEBI:29103"/>
    </cofactor>
</comment>
<dbReference type="InterPro" id="IPR043129">
    <property type="entry name" value="ATPase_NBD"/>
</dbReference>
<gene>
    <name evidence="16" type="primary">coaX</name>
    <name evidence="17" type="ORF">BBW65_02060</name>
</gene>
<dbReference type="Pfam" id="PF03309">
    <property type="entry name" value="Pan_kinase"/>
    <property type="match status" value="1"/>
</dbReference>
<evidence type="ECO:0000256" key="6">
    <source>
        <dbReference type="ARBA" id="ARBA00012102"/>
    </source>
</evidence>
<evidence type="ECO:0000256" key="15">
    <source>
        <dbReference type="ARBA" id="ARBA00040883"/>
    </source>
</evidence>
<dbReference type="PANTHER" id="PTHR34265">
    <property type="entry name" value="TYPE III PANTOTHENATE KINASE"/>
    <property type="match status" value="1"/>
</dbReference>
<evidence type="ECO:0000256" key="5">
    <source>
        <dbReference type="ARBA" id="ARBA00011738"/>
    </source>
</evidence>
<dbReference type="PANTHER" id="PTHR34265:SF1">
    <property type="entry name" value="TYPE III PANTOTHENATE KINASE"/>
    <property type="match status" value="1"/>
</dbReference>
<comment type="cofactor">
    <cofactor evidence="16">
        <name>NH4(+)</name>
        <dbReference type="ChEBI" id="CHEBI:28938"/>
    </cofactor>
    <cofactor evidence="16">
        <name>K(+)</name>
        <dbReference type="ChEBI" id="CHEBI:29103"/>
    </cofactor>
    <text evidence="16">A monovalent cation. Ammonium or potassium.</text>
</comment>
<keyword evidence="18" id="KW-1185">Reference proteome</keyword>
<dbReference type="Gene3D" id="3.30.420.40">
    <property type="match status" value="2"/>
</dbReference>
<evidence type="ECO:0000256" key="3">
    <source>
        <dbReference type="ARBA" id="ARBA00004496"/>
    </source>
</evidence>
<dbReference type="AlphaFoldDB" id="A0A1B1U4M8"/>
<keyword evidence="10 16" id="KW-0418">Kinase</keyword>
<dbReference type="GO" id="GO:0005524">
    <property type="term" value="F:ATP binding"/>
    <property type="evidence" value="ECO:0007669"/>
    <property type="project" value="UniProtKB-UniRule"/>
</dbReference>
<evidence type="ECO:0000256" key="7">
    <source>
        <dbReference type="ARBA" id="ARBA00022490"/>
    </source>
</evidence>
<dbReference type="Proteomes" id="UP000092884">
    <property type="component" value="Chromosome"/>
</dbReference>
<dbReference type="GO" id="GO:0004594">
    <property type="term" value="F:pantothenate kinase activity"/>
    <property type="evidence" value="ECO:0007669"/>
    <property type="project" value="UniProtKB-UniRule"/>
</dbReference>
<feature type="binding site" evidence="16">
    <location>
        <position position="95"/>
    </location>
    <ligand>
        <name>ATP</name>
        <dbReference type="ChEBI" id="CHEBI:30616"/>
    </ligand>
</feature>
<dbReference type="SUPFAM" id="SSF53067">
    <property type="entry name" value="Actin-like ATPase domain"/>
    <property type="match status" value="2"/>
</dbReference>
<evidence type="ECO:0000313" key="17">
    <source>
        <dbReference type="EMBL" id="ANV97662.1"/>
    </source>
</evidence>
<dbReference type="HAMAP" id="MF_01274">
    <property type="entry name" value="Pantothen_kinase_3"/>
    <property type="match status" value="1"/>
</dbReference>
<dbReference type="RefSeq" id="WP_066339019.1">
    <property type="nucleotide sequence ID" value="NZ_CP016503.1"/>
</dbReference>
<evidence type="ECO:0000256" key="9">
    <source>
        <dbReference type="ARBA" id="ARBA00022741"/>
    </source>
</evidence>
<reference evidence="18" key="1">
    <citation type="submission" date="2016-07" db="EMBL/GenBank/DDBJ databases">
        <authorList>
            <person name="Florea S."/>
            <person name="Webb J.S."/>
            <person name="Jaromczyk J."/>
            <person name="Schardl C.L."/>
        </authorList>
    </citation>
    <scope>NUCLEOTIDE SEQUENCE [LARGE SCALE GENOMIC DNA]</scope>
    <source>
        <strain evidence="18">MIT 01-6242</strain>
    </source>
</reference>
<accession>A0A1B1U4M8</accession>
<dbReference type="GO" id="GO:0015937">
    <property type="term" value="P:coenzyme A biosynthetic process"/>
    <property type="evidence" value="ECO:0007669"/>
    <property type="project" value="UniProtKB-UniRule"/>
</dbReference>
<evidence type="ECO:0000256" key="12">
    <source>
        <dbReference type="ARBA" id="ARBA00022958"/>
    </source>
</evidence>
<evidence type="ECO:0000256" key="14">
    <source>
        <dbReference type="ARBA" id="ARBA00038036"/>
    </source>
</evidence>
<feature type="active site" description="Proton acceptor" evidence="16">
    <location>
        <position position="77"/>
    </location>
</feature>
<evidence type="ECO:0000256" key="4">
    <source>
        <dbReference type="ARBA" id="ARBA00005225"/>
    </source>
</evidence>
<evidence type="ECO:0000256" key="8">
    <source>
        <dbReference type="ARBA" id="ARBA00022679"/>
    </source>
</evidence>
<keyword evidence="16" id="KW-0479">Metal-binding</keyword>
<dbReference type="InterPro" id="IPR004619">
    <property type="entry name" value="Type_III_PanK"/>
</dbReference>
<keyword evidence="9 16" id="KW-0547">Nucleotide-binding</keyword>
<keyword evidence="8 16" id="KW-0808">Transferase</keyword>
<dbReference type="EMBL" id="CP016503">
    <property type="protein sequence ID" value="ANV97662.1"/>
    <property type="molecule type" value="Genomic_DNA"/>
</dbReference>
<dbReference type="NCBIfam" id="NF009872">
    <property type="entry name" value="PRK13333.1"/>
    <property type="match status" value="1"/>
</dbReference>
<evidence type="ECO:0000256" key="16">
    <source>
        <dbReference type="HAMAP-Rule" id="MF_01274"/>
    </source>
</evidence>
<feature type="binding site" evidence="16">
    <location>
        <position position="147"/>
    </location>
    <ligand>
        <name>substrate</name>
    </ligand>
</feature>
<comment type="function">
    <text evidence="16">Catalyzes the phosphorylation of pantothenate (Pan), the first step in CoA biosynthesis.</text>
</comment>
<sequence>MMDYVLCDIGNSFLHFYHNGHIWQEKPEQYHKPINQQIFYISVSPTNLSHFLQINPNAIDLAPYFELETEYVGLGIDRLAVCCAIENGVIVDAGSAITIDVMENGKHLGGYILPGFGSYIQAYSQISPALDVMPDLSMDLHLLPQNTKSALGWGMLRSVVGLISEVSADKPIYFLGGDGKFLSRFFQNSLYHQALLFVGMQKTLEKKGFLKECRESI</sequence>
<comment type="catalytic activity">
    <reaction evidence="1 16">
        <text>(R)-pantothenate + ATP = (R)-4'-phosphopantothenate + ADP + H(+)</text>
        <dbReference type="Rhea" id="RHEA:16373"/>
        <dbReference type="ChEBI" id="CHEBI:10986"/>
        <dbReference type="ChEBI" id="CHEBI:15378"/>
        <dbReference type="ChEBI" id="CHEBI:29032"/>
        <dbReference type="ChEBI" id="CHEBI:30616"/>
        <dbReference type="ChEBI" id="CHEBI:456216"/>
        <dbReference type="EC" id="2.7.1.33"/>
    </reaction>
</comment>
<evidence type="ECO:0000313" key="18">
    <source>
        <dbReference type="Proteomes" id="UP000092884"/>
    </source>
</evidence>